<evidence type="ECO:0000313" key="6">
    <source>
        <dbReference type="Proteomes" id="UP000683436"/>
    </source>
</evidence>
<evidence type="ECO:0000313" key="3">
    <source>
        <dbReference type="EMBL" id="QWV18719.1"/>
    </source>
</evidence>
<dbReference type="SUPFAM" id="SSF50630">
    <property type="entry name" value="Acid proteases"/>
    <property type="match status" value="1"/>
</dbReference>
<evidence type="ECO:0000259" key="2">
    <source>
        <dbReference type="Pfam" id="PF05618"/>
    </source>
</evidence>
<keyword evidence="4" id="KW-0378">Hydrolase</keyword>
<dbReference type="PANTHER" id="PTHR38037:SF2">
    <property type="entry name" value="ATP-DEPENDENT ZINC PROTEASE DOMAIN-CONTAINING PROTEIN-RELATED"/>
    <property type="match status" value="1"/>
</dbReference>
<accession>A0A365PNU9</accession>
<reference evidence="3 6" key="2">
    <citation type="submission" date="2021-06" db="EMBL/GenBank/DDBJ databases">
        <title>Microbial metabolic specificity influences pelagic lipid remineralization.</title>
        <authorList>
            <person name="Behrendt L."/>
            <person name="Hunter J.E."/>
            <person name="Alcolombri U."/>
            <person name="Smriga S."/>
            <person name="Mincer T."/>
            <person name="Lowenstein D.P."/>
            <person name="Peaudecerf F.J."/>
            <person name="Fernandez V.I."/>
            <person name="Fredricks H."/>
            <person name="Almblad H."/>
            <person name="Harrison J.J."/>
            <person name="Stocker R."/>
            <person name="Van Mooy B.A.S."/>
        </authorList>
    </citation>
    <scope>NUCLEOTIDE SEQUENCE [LARGE SCALE GENOMIC DNA]</scope>
    <source>
        <strain evidence="3 6">A252</strain>
    </source>
</reference>
<gene>
    <name evidence="4" type="ORF">DQ403_21730</name>
    <name evidence="3" type="ORF">KQ248_08750</name>
</gene>
<organism evidence="4 5">
    <name type="scientific">Stutzerimonas zhaodongensis</name>
    <dbReference type="NCBI Taxonomy" id="1176257"/>
    <lineage>
        <taxon>Bacteria</taxon>
        <taxon>Pseudomonadati</taxon>
        <taxon>Pseudomonadota</taxon>
        <taxon>Gammaproteobacteria</taxon>
        <taxon>Pseudomonadales</taxon>
        <taxon>Pseudomonadaceae</taxon>
        <taxon>Stutzerimonas</taxon>
    </lineage>
</organism>
<dbReference type="Proteomes" id="UP000683436">
    <property type="component" value="Chromosome"/>
</dbReference>
<dbReference type="GO" id="GO:0008233">
    <property type="term" value="F:peptidase activity"/>
    <property type="evidence" value="ECO:0007669"/>
    <property type="project" value="UniProtKB-KW"/>
</dbReference>
<feature type="chain" id="PRO_5016701935" evidence="1">
    <location>
        <begin position="32"/>
        <end position="177"/>
    </location>
</feature>
<dbReference type="EMBL" id="CP076683">
    <property type="protein sequence ID" value="QWV18719.1"/>
    <property type="molecule type" value="Genomic_DNA"/>
</dbReference>
<dbReference type="PANTHER" id="PTHR38037">
    <property type="entry name" value="ZN_PROTEASE DOMAIN-CONTAINING PROTEIN"/>
    <property type="match status" value="1"/>
</dbReference>
<evidence type="ECO:0000313" key="5">
    <source>
        <dbReference type="Proteomes" id="UP000252554"/>
    </source>
</evidence>
<dbReference type="InterPro" id="IPR021109">
    <property type="entry name" value="Peptidase_aspartic_dom_sf"/>
</dbReference>
<keyword evidence="4" id="KW-0645">Protease</keyword>
<evidence type="ECO:0000256" key="1">
    <source>
        <dbReference type="SAM" id="SignalP"/>
    </source>
</evidence>
<sequence length="177" mass="19851">MRRPVRSRLSRHTPSILAALLTAVVSGTALASSPQVLGWVEKGLILPEQVAVKFKLDTGALTSSMHAENIDRFEKDGDEWVRFTVELEDVDTDEDVRTRLERKMVRDIKVRGAGGAEERPVVLMKVCLGNQMYEEQFSLNDRDKMNYPVLIGRRTLEKVGLVDSSKTFTTEPNCSDA</sequence>
<protein>
    <submittedName>
        <fullName evidence="4">ATP-dependent zinc protease</fullName>
    </submittedName>
</protein>
<dbReference type="GO" id="GO:0006508">
    <property type="term" value="P:proteolysis"/>
    <property type="evidence" value="ECO:0007669"/>
    <property type="project" value="UniProtKB-KW"/>
</dbReference>
<dbReference type="EMBL" id="QNTV01000028">
    <property type="protein sequence ID" value="RBA51747.1"/>
    <property type="molecule type" value="Genomic_DNA"/>
</dbReference>
<dbReference type="Gene3D" id="2.40.70.10">
    <property type="entry name" value="Acid Proteases"/>
    <property type="match status" value="1"/>
</dbReference>
<name>A0A365PNU9_9GAMM</name>
<keyword evidence="1" id="KW-0732">Signal</keyword>
<dbReference type="AlphaFoldDB" id="A0A365PNU9"/>
<proteinExistence type="predicted"/>
<dbReference type="InterPro" id="IPR008503">
    <property type="entry name" value="Asp_endopeptidase"/>
</dbReference>
<feature type="signal peptide" evidence="1">
    <location>
        <begin position="1"/>
        <end position="31"/>
    </location>
</feature>
<keyword evidence="6" id="KW-1185">Reference proteome</keyword>
<dbReference type="RefSeq" id="WP_128121919.1">
    <property type="nucleotide sequence ID" value="NZ_CP076683.1"/>
</dbReference>
<reference evidence="4 5" key="1">
    <citation type="submission" date="2018-06" db="EMBL/GenBank/DDBJ databases">
        <title>Whole genome sequencing of four bacterial strains from South Shetland trench revealing bio-synthetic gene clusters.</title>
        <authorList>
            <person name="Abdel-Mageed W.M."/>
            <person name="Lehri B."/>
            <person name="Jarmusch S.A."/>
            <person name="Miranda K."/>
            <person name="Goodfellow M."/>
            <person name="Jaspars M."/>
            <person name="Karlyshev A.V."/>
        </authorList>
    </citation>
    <scope>NUCLEOTIDE SEQUENCE [LARGE SCALE GENOMIC DNA]</scope>
    <source>
        <strain evidence="4 5">SST2</strain>
    </source>
</reference>
<dbReference type="Proteomes" id="UP000252554">
    <property type="component" value="Unassembled WGS sequence"/>
</dbReference>
<dbReference type="Pfam" id="PF05618">
    <property type="entry name" value="Zn_protease"/>
    <property type="match status" value="1"/>
</dbReference>
<evidence type="ECO:0000313" key="4">
    <source>
        <dbReference type="EMBL" id="RBA51747.1"/>
    </source>
</evidence>
<feature type="domain" description="Retropepsin-like aspartic endopeptidase" evidence="2">
    <location>
        <begin position="36"/>
        <end position="170"/>
    </location>
</feature>